<accession>A0ABY8D946</accession>
<dbReference type="EMBL" id="CP120373">
    <property type="protein sequence ID" value="WEX86035.1"/>
    <property type="molecule type" value="Genomic_DNA"/>
</dbReference>
<feature type="transmembrane region" description="Helical" evidence="6">
    <location>
        <begin position="209"/>
        <end position="230"/>
    </location>
</feature>
<name>A0ABY8D946_9HYPH</name>
<feature type="transmembrane region" description="Helical" evidence="6">
    <location>
        <begin position="242"/>
        <end position="267"/>
    </location>
</feature>
<protein>
    <submittedName>
        <fullName evidence="7">Peptide antibiotic transporter SbmA</fullName>
    </submittedName>
</protein>
<evidence type="ECO:0000313" key="8">
    <source>
        <dbReference type="Proteomes" id="UP001229355"/>
    </source>
</evidence>
<dbReference type="PANTHER" id="PTHR11384:SF59">
    <property type="entry name" value="LYSOSOMAL COBALAMIN TRANSPORTER ABCD4"/>
    <property type="match status" value="1"/>
</dbReference>
<dbReference type="RefSeq" id="WP_280658115.1">
    <property type="nucleotide sequence ID" value="NZ_CP120373.1"/>
</dbReference>
<evidence type="ECO:0000256" key="6">
    <source>
        <dbReference type="SAM" id="Phobius"/>
    </source>
</evidence>
<evidence type="ECO:0000256" key="3">
    <source>
        <dbReference type="ARBA" id="ARBA00022692"/>
    </source>
</evidence>
<dbReference type="InterPro" id="IPR036640">
    <property type="entry name" value="ABC1_TM_sf"/>
</dbReference>
<evidence type="ECO:0000256" key="5">
    <source>
        <dbReference type="ARBA" id="ARBA00023136"/>
    </source>
</evidence>
<reference evidence="7 8" key="1">
    <citation type="submission" date="2023-03" db="EMBL/GenBank/DDBJ databases">
        <authorList>
            <person name="Kaur S."/>
            <person name="Espinosa-Saiz D."/>
            <person name="Velazquez E."/>
            <person name="Menendez E."/>
            <person name="diCenzo G.C."/>
        </authorList>
    </citation>
    <scope>NUCLEOTIDE SEQUENCE [LARGE SCALE GENOMIC DNA]</scope>
    <source>
        <strain evidence="7 8">LMG 24692</strain>
    </source>
</reference>
<feature type="transmembrane region" description="Helical" evidence="6">
    <location>
        <begin position="89"/>
        <end position="112"/>
    </location>
</feature>
<dbReference type="Gene3D" id="1.20.1560.10">
    <property type="entry name" value="ABC transporter type 1, transmembrane domain"/>
    <property type="match status" value="1"/>
</dbReference>
<keyword evidence="5 6" id="KW-0472">Membrane</keyword>
<evidence type="ECO:0000256" key="4">
    <source>
        <dbReference type="ARBA" id="ARBA00022989"/>
    </source>
</evidence>
<dbReference type="InterPro" id="IPR050835">
    <property type="entry name" value="ABC_transporter_sub-D"/>
</dbReference>
<gene>
    <name evidence="7" type="primary">sbmA</name>
    <name evidence="7" type="ORF">PZN02_002288</name>
</gene>
<evidence type="ECO:0000313" key="7">
    <source>
        <dbReference type="EMBL" id="WEX86035.1"/>
    </source>
</evidence>
<dbReference type="SUPFAM" id="SSF90123">
    <property type="entry name" value="ABC transporter transmembrane region"/>
    <property type="match status" value="1"/>
</dbReference>
<feature type="transmembrane region" description="Helical" evidence="6">
    <location>
        <begin position="320"/>
        <end position="343"/>
    </location>
</feature>
<feature type="transmembrane region" description="Helical" evidence="6">
    <location>
        <begin position="142"/>
        <end position="163"/>
    </location>
</feature>
<feature type="transmembrane region" description="Helical" evidence="6">
    <location>
        <begin position="12"/>
        <end position="30"/>
    </location>
</feature>
<feature type="transmembrane region" description="Helical" evidence="6">
    <location>
        <begin position="62"/>
        <end position="82"/>
    </location>
</feature>
<dbReference type="InterPro" id="IPR009248">
    <property type="entry name" value="SbmA_BacA"/>
</dbReference>
<dbReference type="Pfam" id="PF05992">
    <property type="entry name" value="SbmA_BacA"/>
    <property type="match status" value="1"/>
</dbReference>
<keyword evidence="2" id="KW-0813">Transport</keyword>
<evidence type="ECO:0000256" key="2">
    <source>
        <dbReference type="ARBA" id="ARBA00022448"/>
    </source>
</evidence>
<dbReference type="NCBIfam" id="NF008306">
    <property type="entry name" value="PRK11098.1"/>
    <property type="match status" value="1"/>
</dbReference>
<dbReference type="NCBIfam" id="NF009036">
    <property type="entry name" value="PRK12369.1"/>
    <property type="match status" value="1"/>
</dbReference>
<keyword evidence="3 6" id="KW-0812">Transmembrane</keyword>
<keyword evidence="4 6" id="KW-1133">Transmembrane helix</keyword>
<comment type="subcellular location">
    <subcellularLocation>
        <location evidence="1">Cell membrane</location>
        <topology evidence="1">Multi-pass membrane protein</topology>
    </subcellularLocation>
</comment>
<evidence type="ECO:0000256" key="1">
    <source>
        <dbReference type="ARBA" id="ARBA00004651"/>
    </source>
</evidence>
<organism evidence="7 8">
    <name type="scientific">Sinorhizobium garamanticum</name>
    <dbReference type="NCBI Taxonomy" id="680247"/>
    <lineage>
        <taxon>Bacteria</taxon>
        <taxon>Pseudomonadati</taxon>
        <taxon>Pseudomonadota</taxon>
        <taxon>Alphaproteobacteria</taxon>
        <taxon>Hyphomicrobiales</taxon>
        <taxon>Rhizobiaceae</taxon>
        <taxon>Sinorhizobium/Ensifer group</taxon>
        <taxon>Sinorhizobium</taxon>
    </lineage>
</organism>
<sequence length="420" mass="47846">MFQSFFPKPKQFFISVTVWSLLAIAFWYGWGERLGAEFGLPPLAVDAPPIVGISAFWSPAFLWFYIYFAVVVGLFTAFWYVYSPHRWQTWSILGSALILFVTYFQVQVSVAINNWYGPFWDLVQAAVSKSAVVTAEQFYGEIATFLAIAMVAVAVAVMTRFFVSHYIFRWRTAMNEYYMDNWGRLRHIEGASQRVQEDTMRFSTTVEGLGVSLIDSVMTLIAFTPVLIRLSANVTELPIVGIIPYPLVTAAVLWSLFGTVFLALVGVKLPGLEFRNQRVEAAYRKELVYGEDHADRAQPPTVADLFDNVRRNYFRLYFHYLYFNIARIFYLQINNIFSLLILAPSIIAGRISLGALNQISGAFGQVTSSFQYLVNSWPTIVELLSIYKRLRAFEAILDEEPLPEIDQQFIEVGGKEELAL</sequence>
<keyword evidence="8" id="KW-1185">Reference proteome</keyword>
<proteinExistence type="predicted"/>
<dbReference type="PANTHER" id="PTHR11384">
    <property type="entry name" value="ATP-BINDING CASSETTE, SUB-FAMILY D MEMBER"/>
    <property type="match status" value="1"/>
</dbReference>
<dbReference type="Proteomes" id="UP001229355">
    <property type="component" value="Chromosome 1"/>
</dbReference>